<organism evidence="12 13">
    <name type="scientific">Anoxybacteroides rupiense</name>
    <dbReference type="NCBI Taxonomy" id="311460"/>
    <lineage>
        <taxon>Bacteria</taxon>
        <taxon>Bacillati</taxon>
        <taxon>Bacillota</taxon>
        <taxon>Bacilli</taxon>
        <taxon>Bacillales</taxon>
        <taxon>Anoxybacillaceae</taxon>
        <taxon>Anoxybacteroides</taxon>
    </lineage>
</organism>
<evidence type="ECO:0000256" key="11">
    <source>
        <dbReference type="SAM" id="Coils"/>
    </source>
</evidence>
<evidence type="ECO:0000313" key="13">
    <source>
        <dbReference type="Proteomes" id="UP001339962"/>
    </source>
</evidence>
<evidence type="ECO:0000256" key="6">
    <source>
        <dbReference type="ARBA" id="ARBA00022500"/>
    </source>
</evidence>
<keyword evidence="12" id="KW-0969">Cilium</keyword>
<name>A0ABD5IRZ7_9BACL</name>
<protein>
    <recommendedName>
        <fullName evidence="3">Flagellar FliJ protein</fullName>
    </recommendedName>
</protein>
<reference evidence="12 13" key="1">
    <citation type="submission" date="2023-03" db="EMBL/GenBank/DDBJ databases">
        <title>Bacillus Genome Sequencing.</title>
        <authorList>
            <person name="Dunlap C."/>
        </authorList>
    </citation>
    <scope>NUCLEOTIDE SEQUENCE [LARGE SCALE GENOMIC DNA]</scope>
    <source>
        <strain evidence="12 13">NRS-38</strain>
    </source>
</reference>
<evidence type="ECO:0000313" key="12">
    <source>
        <dbReference type="EMBL" id="MED5050479.1"/>
    </source>
</evidence>
<evidence type="ECO:0000256" key="5">
    <source>
        <dbReference type="ARBA" id="ARBA00022475"/>
    </source>
</evidence>
<keyword evidence="7" id="KW-1005">Bacterial flagellum biogenesis</keyword>
<dbReference type="Proteomes" id="UP001339962">
    <property type="component" value="Unassembled WGS sequence"/>
</dbReference>
<evidence type="ECO:0000256" key="10">
    <source>
        <dbReference type="ARBA" id="ARBA00023225"/>
    </source>
</evidence>
<keyword evidence="6" id="KW-0145">Chemotaxis</keyword>
<dbReference type="InterPro" id="IPR012823">
    <property type="entry name" value="Flagell_FliJ"/>
</dbReference>
<dbReference type="GO" id="GO:0005886">
    <property type="term" value="C:plasma membrane"/>
    <property type="evidence" value="ECO:0007669"/>
    <property type="project" value="UniProtKB-SubCell"/>
</dbReference>
<gene>
    <name evidence="12" type="primary">fliJ</name>
    <name evidence="12" type="ORF">P9850_01165</name>
</gene>
<dbReference type="Pfam" id="PF02050">
    <property type="entry name" value="FliJ"/>
    <property type="match status" value="1"/>
</dbReference>
<dbReference type="Gene3D" id="1.10.287.1700">
    <property type="match status" value="1"/>
</dbReference>
<evidence type="ECO:0000256" key="7">
    <source>
        <dbReference type="ARBA" id="ARBA00022795"/>
    </source>
</evidence>
<evidence type="ECO:0000256" key="4">
    <source>
        <dbReference type="ARBA" id="ARBA00022448"/>
    </source>
</evidence>
<comment type="similarity">
    <text evidence="2">Belongs to the FliJ family.</text>
</comment>
<evidence type="ECO:0000256" key="8">
    <source>
        <dbReference type="ARBA" id="ARBA00022927"/>
    </source>
</evidence>
<keyword evidence="9" id="KW-0472">Membrane</keyword>
<evidence type="ECO:0000256" key="9">
    <source>
        <dbReference type="ARBA" id="ARBA00023136"/>
    </source>
</evidence>
<proteinExistence type="inferred from homology"/>
<evidence type="ECO:0000256" key="3">
    <source>
        <dbReference type="ARBA" id="ARBA00020392"/>
    </source>
</evidence>
<evidence type="ECO:0000256" key="1">
    <source>
        <dbReference type="ARBA" id="ARBA00004413"/>
    </source>
</evidence>
<keyword evidence="4" id="KW-0813">Transport</keyword>
<dbReference type="GO" id="GO:0006935">
    <property type="term" value="P:chemotaxis"/>
    <property type="evidence" value="ECO:0007669"/>
    <property type="project" value="UniProtKB-KW"/>
</dbReference>
<keyword evidence="12" id="KW-0966">Cell projection</keyword>
<keyword evidence="10" id="KW-1006">Bacterial flagellum protein export</keyword>
<accession>A0ABD5IRZ7</accession>
<dbReference type="AlphaFoldDB" id="A0ABD5IRZ7"/>
<keyword evidence="8" id="KW-0653">Protein transport</keyword>
<keyword evidence="12" id="KW-0282">Flagellum</keyword>
<keyword evidence="11" id="KW-0175">Coiled coil</keyword>
<feature type="coiled-coil region" evidence="11">
    <location>
        <begin position="73"/>
        <end position="121"/>
    </location>
</feature>
<keyword evidence="5" id="KW-1003">Cell membrane</keyword>
<evidence type="ECO:0000256" key="2">
    <source>
        <dbReference type="ARBA" id="ARBA00010004"/>
    </source>
</evidence>
<dbReference type="GO" id="GO:0044781">
    <property type="term" value="P:bacterial-type flagellum organization"/>
    <property type="evidence" value="ECO:0007669"/>
    <property type="project" value="UniProtKB-KW"/>
</dbReference>
<dbReference type="EMBL" id="JARTLI010000002">
    <property type="protein sequence ID" value="MED5050479.1"/>
    <property type="molecule type" value="Genomic_DNA"/>
</dbReference>
<dbReference type="RefSeq" id="WP_044746141.1">
    <property type="nucleotide sequence ID" value="NZ_JARTLI010000002.1"/>
</dbReference>
<dbReference type="GO" id="GO:0015031">
    <property type="term" value="P:protein transport"/>
    <property type="evidence" value="ECO:0007669"/>
    <property type="project" value="UniProtKB-KW"/>
</dbReference>
<dbReference type="NCBIfam" id="TIGR02473">
    <property type="entry name" value="flagell_FliJ"/>
    <property type="match status" value="1"/>
</dbReference>
<comment type="caution">
    <text evidence="12">The sequence shown here is derived from an EMBL/GenBank/DDBJ whole genome shotgun (WGS) entry which is preliminary data.</text>
</comment>
<sequence>MEHVFKFEKILTIREKEKERALGEYNEAVKRFEEAAEKLYHFLKQKEDYEEMYKQKLKNGLPIQDIRHFRQFVMNLERTISHYQQLVIETREQMFLKQTKLAEANIEVKKYEKMKDKHIAAVLQAIQTMENHWMDEISIQQFVNRRN</sequence>
<dbReference type="InterPro" id="IPR053716">
    <property type="entry name" value="Flag_assembly_chemotaxis_eff"/>
</dbReference>
<comment type="subcellular location">
    <subcellularLocation>
        <location evidence="1">Cell membrane</location>
        <topology evidence="1">Peripheral membrane protein</topology>
        <orientation evidence="1">Cytoplasmic side</orientation>
    </subcellularLocation>
</comment>